<dbReference type="Gene3D" id="3.30.60.20">
    <property type="match status" value="1"/>
</dbReference>
<feature type="binding site" evidence="10">
    <location>
        <position position="196"/>
    </location>
    <ligand>
        <name>substrate</name>
    </ligand>
</feature>
<keyword evidence="4 8" id="KW-0808">Transferase</keyword>
<evidence type="ECO:0000256" key="11">
    <source>
        <dbReference type="RuleBase" id="RU000544"/>
    </source>
</evidence>
<dbReference type="GO" id="GO:0005524">
    <property type="term" value="F:ATP binding"/>
    <property type="evidence" value="ECO:0007669"/>
    <property type="project" value="UniProtKB-UniRule"/>
</dbReference>
<dbReference type="GO" id="GO:0005737">
    <property type="term" value="C:cytoplasm"/>
    <property type="evidence" value="ECO:0007669"/>
    <property type="project" value="UniProtKB-SubCell"/>
</dbReference>
<feature type="binding site" evidence="8">
    <location>
        <position position="143"/>
    </location>
    <ligand>
        <name>Zn(2+)</name>
        <dbReference type="ChEBI" id="CHEBI:29105"/>
    </ligand>
</feature>
<keyword evidence="3 8" id="KW-0237">DNA synthesis</keyword>
<dbReference type="EC" id="2.7.1.21" evidence="2 8"/>
<evidence type="ECO:0000256" key="4">
    <source>
        <dbReference type="ARBA" id="ARBA00022679"/>
    </source>
</evidence>
<keyword evidence="5 8" id="KW-0547">Nucleotide-binding</keyword>
<comment type="catalytic activity">
    <reaction evidence="8 11">
        <text>thymidine + ATP = dTMP + ADP + H(+)</text>
        <dbReference type="Rhea" id="RHEA:19129"/>
        <dbReference type="ChEBI" id="CHEBI:15378"/>
        <dbReference type="ChEBI" id="CHEBI:17748"/>
        <dbReference type="ChEBI" id="CHEBI:30616"/>
        <dbReference type="ChEBI" id="CHEBI:63528"/>
        <dbReference type="ChEBI" id="CHEBI:456216"/>
        <dbReference type="EC" id="2.7.1.21"/>
    </reaction>
</comment>
<evidence type="ECO:0000256" key="2">
    <source>
        <dbReference type="ARBA" id="ARBA00012118"/>
    </source>
</evidence>
<evidence type="ECO:0000256" key="1">
    <source>
        <dbReference type="ARBA" id="ARBA00007587"/>
    </source>
</evidence>
<dbReference type="PANTHER" id="PTHR11441:SF0">
    <property type="entry name" value="THYMIDINE KINASE, CYTOSOLIC"/>
    <property type="match status" value="1"/>
</dbReference>
<protein>
    <recommendedName>
        <fullName evidence="2 8">Thymidine kinase</fullName>
        <ecNumber evidence="2 8">2.7.1.21</ecNumber>
    </recommendedName>
</protein>
<dbReference type="HAMAP" id="MF_00124">
    <property type="entry name" value="Thymidine_kinase"/>
    <property type="match status" value="1"/>
</dbReference>
<evidence type="ECO:0000256" key="7">
    <source>
        <dbReference type="ARBA" id="ARBA00022840"/>
    </source>
</evidence>
<dbReference type="GO" id="GO:0004797">
    <property type="term" value="F:thymidine kinase activity"/>
    <property type="evidence" value="ECO:0007669"/>
    <property type="project" value="UniProtKB-UniRule"/>
</dbReference>
<dbReference type="AlphaFoldDB" id="A0A2H1I224"/>
<dbReference type="InterPro" id="IPR020633">
    <property type="entry name" value="Thymidine_kinase_CS"/>
</dbReference>
<dbReference type="GeneID" id="303221077"/>
<feature type="region of interest" description="Disordered" evidence="13">
    <location>
        <begin position="163"/>
        <end position="186"/>
    </location>
</feature>
<proteinExistence type="inferred from homology"/>
<feature type="binding site" evidence="8">
    <location>
        <begin position="86"/>
        <end position="89"/>
    </location>
    <ligand>
        <name>ATP</name>
        <dbReference type="ChEBI" id="CHEBI:30616"/>
    </ligand>
</feature>
<dbReference type="InterPro" id="IPR027417">
    <property type="entry name" value="P-loop_NTPase"/>
</dbReference>
<evidence type="ECO:0000256" key="3">
    <source>
        <dbReference type="ARBA" id="ARBA00022634"/>
    </source>
</evidence>
<dbReference type="InterPro" id="IPR001267">
    <property type="entry name" value="Thymidine_kinase"/>
</dbReference>
<sequence length="219" mass="23006">MTDTGRLTVIAGPMFSGKSEELMRRVRRATIAGVGVLVVSHSLDTRSPISTITSHIGAHIPAVPLSDVDSLAEAARSADYDLVAIDEAQFFGPDLVPVVDGLLRDGVDVIVEGLCVTFDGEPFEPLPSLMAVAEEVLRLTAVCTICGRDAVFHQRLKDSQRGSGAAEVSEAASDEDSPSPVATAIDASHVGGLDAYVARCREHFKRDGATMSSVSSSPT</sequence>
<evidence type="ECO:0000256" key="5">
    <source>
        <dbReference type="ARBA" id="ARBA00022741"/>
    </source>
</evidence>
<accession>A0A2H1I224</accession>
<keyword evidence="7 8" id="KW-0067">ATP-binding</keyword>
<keyword evidence="8" id="KW-0862">Zinc</keyword>
<evidence type="ECO:0000256" key="9">
    <source>
        <dbReference type="PIRSR" id="PIRSR035805-1"/>
    </source>
</evidence>
<keyword evidence="6 8" id="KW-0418">Kinase</keyword>
<feature type="active site" description="Proton acceptor" evidence="8 9">
    <location>
        <position position="87"/>
    </location>
</feature>
<dbReference type="PROSITE" id="PS00603">
    <property type="entry name" value="TK_CELLULAR_TYPE"/>
    <property type="match status" value="1"/>
</dbReference>
<organism evidence="14 15">
    <name type="scientific">Brevibacterium linens ATCC 9172</name>
    <dbReference type="NCBI Taxonomy" id="1255617"/>
    <lineage>
        <taxon>Bacteria</taxon>
        <taxon>Bacillati</taxon>
        <taxon>Actinomycetota</taxon>
        <taxon>Actinomycetes</taxon>
        <taxon>Micrococcales</taxon>
        <taxon>Brevibacteriaceae</taxon>
        <taxon>Brevibacterium</taxon>
    </lineage>
</organism>
<evidence type="ECO:0000256" key="13">
    <source>
        <dbReference type="SAM" id="MobiDB-lite"/>
    </source>
</evidence>
<dbReference type="GO" id="GO:0071897">
    <property type="term" value="P:DNA biosynthetic process"/>
    <property type="evidence" value="ECO:0007669"/>
    <property type="project" value="UniProtKB-KW"/>
</dbReference>
<comment type="subcellular location">
    <subcellularLocation>
        <location evidence="8">Cytoplasm</location>
    </subcellularLocation>
</comment>
<dbReference type="GO" id="GO:0008270">
    <property type="term" value="F:zinc ion binding"/>
    <property type="evidence" value="ECO:0007669"/>
    <property type="project" value="UniProtKB-UniRule"/>
</dbReference>
<comment type="similarity">
    <text evidence="1 8 12">Belongs to the thymidine kinase family.</text>
</comment>
<dbReference type="Proteomes" id="UP000234641">
    <property type="component" value="Unassembled WGS sequence"/>
</dbReference>
<gene>
    <name evidence="8" type="primary">tdk</name>
    <name evidence="14" type="ORF">BLIN9172_00658</name>
</gene>
<keyword evidence="8" id="KW-0963">Cytoplasm</keyword>
<dbReference type="PIRSF" id="PIRSF035805">
    <property type="entry name" value="TK_cell"/>
    <property type="match status" value="1"/>
</dbReference>
<evidence type="ECO:0000256" key="8">
    <source>
        <dbReference type="HAMAP-Rule" id="MF_00124"/>
    </source>
</evidence>
<dbReference type="PANTHER" id="PTHR11441">
    <property type="entry name" value="THYMIDINE KINASE"/>
    <property type="match status" value="1"/>
</dbReference>
<reference evidence="14 15" key="1">
    <citation type="submission" date="2017-03" db="EMBL/GenBank/DDBJ databases">
        <authorList>
            <person name="Afonso C.L."/>
            <person name="Miller P.J."/>
            <person name="Scott M.A."/>
            <person name="Spackman E."/>
            <person name="Goraichik I."/>
            <person name="Dimitrov K.M."/>
            <person name="Suarez D.L."/>
            <person name="Swayne D.E."/>
        </authorList>
    </citation>
    <scope>NUCLEOTIDE SEQUENCE [LARGE SCALE GENOMIC DNA]</scope>
    <source>
        <strain evidence="14 15">ATCC 9172</strain>
    </source>
</reference>
<evidence type="ECO:0000256" key="10">
    <source>
        <dbReference type="PIRSR" id="PIRSR035805-2"/>
    </source>
</evidence>
<evidence type="ECO:0000256" key="6">
    <source>
        <dbReference type="ARBA" id="ARBA00022777"/>
    </source>
</evidence>
<dbReference type="RefSeq" id="WP_101553836.1">
    <property type="nucleotide sequence ID" value="NZ_FXYY01000003.1"/>
</dbReference>
<dbReference type="SUPFAM" id="SSF52540">
    <property type="entry name" value="P-loop containing nucleoside triphosphate hydrolases"/>
    <property type="match status" value="1"/>
</dbReference>
<feature type="binding site" evidence="8">
    <location>
        <begin position="12"/>
        <end position="19"/>
    </location>
    <ligand>
        <name>ATP</name>
        <dbReference type="ChEBI" id="CHEBI:30616"/>
    </ligand>
</feature>
<evidence type="ECO:0000256" key="12">
    <source>
        <dbReference type="RuleBase" id="RU004165"/>
    </source>
</evidence>
<comment type="subunit">
    <text evidence="8">Homotetramer.</text>
</comment>
<dbReference type="Pfam" id="PF00265">
    <property type="entry name" value="TK"/>
    <property type="match status" value="1"/>
</dbReference>
<name>A0A2H1I224_BRELN</name>
<dbReference type="Gene3D" id="3.40.50.300">
    <property type="entry name" value="P-loop containing nucleotide triphosphate hydrolases"/>
    <property type="match status" value="1"/>
</dbReference>
<evidence type="ECO:0000313" key="15">
    <source>
        <dbReference type="Proteomes" id="UP000234641"/>
    </source>
</evidence>
<dbReference type="GO" id="GO:0046104">
    <property type="term" value="P:thymidine metabolic process"/>
    <property type="evidence" value="ECO:0007669"/>
    <property type="project" value="TreeGrafter"/>
</dbReference>
<feature type="binding site" evidence="8">
    <location>
        <position position="203"/>
    </location>
    <ligand>
        <name>Zn(2+)</name>
        <dbReference type="ChEBI" id="CHEBI:29105"/>
    </ligand>
</feature>
<feature type="binding site" evidence="8">
    <location>
        <position position="146"/>
    </location>
    <ligand>
        <name>Zn(2+)</name>
        <dbReference type="ChEBI" id="CHEBI:29105"/>
    </ligand>
</feature>
<keyword evidence="8" id="KW-0479">Metal-binding</keyword>
<dbReference type="EMBL" id="FXYY01000003">
    <property type="protein sequence ID" value="SMX69174.1"/>
    <property type="molecule type" value="Genomic_DNA"/>
</dbReference>
<feature type="binding site" evidence="8">
    <location>
        <position position="200"/>
    </location>
    <ligand>
        <name>Zn(2+)</name>
        <dbReference type="ChEBI" id="CHEBI:29105"/>
    </ligand>
</feature>
<evidence type="ECO:0000313" key="14">
    <source>
        <dbReference type="EMBL" id="SMX69174.1"/>
    </source>
</evidence>